<evidence type="ECO:0000256" key="1">
    <source>
        <dbReference type="SAM" id="MobiDB-lite"/>
    </source>
</evidence>
<evidence type="ECO:0000313" key="2">
    <source>
        <dbReference type="EMBL" id="MDN4475643.1"/>
    </source>
</evidence>
<name>A0ABT8G933_9MICO</name>
<accession>A0ABT8G933</accession>
<comment type="caution">
    <text evidence="2">The sequence shown here is derived from an EMBL/GenBank/DDBJ whole genome shotgun (WGS) entry which is preliminary data.</text>
</comment>
<reference evidence="2" key="1">
    <citation type="submission" date="2023-06" db="EMBL/GenBank/DDBJ databases">
        <title>Sysu t00192.</title>
        <authorList>
            <person name="Gao L."/>
            <person name="Fang B.-Z."/>
            <person name="Li W.-J."/>
        </authorList>
    </citation>
    <scope>NUCLEOTIDE SEQUENCE</scope>
    <source>
        <strain evidence="2">SYSU T00192</strain>
    </source>
</reference>
<keyword evidence="3" id="KW-1185">Reference proteome</keyword>
<gene>
    <name evidence="2" type="ORF">QQX09_07230</name>
</gene>
<organism evidence="2 3">
    <name type="scientific">Demequina litoralis</name>
    <dbReference type="NCBI Taxonomy" id="3051660"/>
    <lineage>
        <taxon>Bacteria</taxon>
        <taxon>Bacillati</taxon>
        <taxon>Actinomycetota</taxon>
        <taxon>Actinomycetes</taxon>
        <taxon>Micrococcales</taxon>
        <taxon>Demequinaceae</taxon>
        <taxon>Demequina</taxon>
    </lineage>
</organism>
<protein>
    <submittedName>
        <fullName evidence="2">Uncharacterized protein</fullName>
    </submittedName>
</protein>
<dbReference type="EMBL" id="JAUHPW010000004">
    <property type="protein sequence ID" value="MDN4475643.1"/>
    <property type="molecule type" value="Genomic_DNA"/>
</dbReference>
<dbReference type="RefSeq" id="WP_301132873.1">
    <property type="nucleotide sequence ID" value="NZ_JAUHPW010000004.1"/>
</dbReference>
<sequence>MTETSDILDQLRATADEVLASVGRDGIPTHDVIERLEALALRAHQAGHRVGEITIAARLSYQHVCALWARCHANRNAHPMAAKYGGSISAEWVSRSQVARAKPPAESRRATAHAEGFAHAT</sequence>
<evidence type="ECO:0000313" key="3">
    <source>
        <dbReference type="Proteomes" id="UP001172728"/>
    </source>
</evidence>
<dbReference type="Proteomes" id="UP001172728">
    <property type="component" value="Unassembled WGS sequence"/>
</dbReference>
<proteinExistence type="predicted"/>
<feature type="region of interest" description="Disordered" evidence="1">
    <location>
        <begin position="98"/>
        <end position="121"/>
    </location>
</feature>